<proteinExistence type="predicted"/>
<reference evidence="1" key="1">
    <citation type="submission" date="2021-06" db="EMBL/GenBank/DDBJ databases">
        <authorList>
            <person name="Kallberg Y."/>
            <person name="Tangrot J."/>
            <person name="Rosling A."/>
        </authorList>
    </citation>
    <scope>NUCLEOTIDE SEQUENCE</scope>
    <source>
        <strain evidence="1">CL356</strain>
    </source>
</reference>
<comment type="caution">
    <text evidence="1">The sequence shown here is derived from an EMBL/GenBank/DDBJ whole genome shotgun (WGS) entry which is preliminary data.</text>
</comment>
<evidence type="ECO:0000313" key="2">
    <source>
        <dbReference type="Proteomes" id="UP000789525"/>
    </source>
</evidence>
<protein>
    <submittedName>
        <fullName evidence="1">4039_t:CDS:1</fullName>
    </submittedName>
</protein>
<dbReference type="EMBL" id="CAJVPT010048231">
    <property type="protein sequence ID" value="CAG8741685.1"/>
    <property type="molecule type" value="Genomic_DNA"/>
</dbReference>
<gene>
    <name evidence="1" type="ORF">ACOLOM_LOCUS12214</name>
</gene>
<sequence>SSPTAKESRDPAGPIKEAEEELDVQIELLIPAQFNALSAVQFKPVESTELPTPDALR</sequence>
<organism evidence="1 2">
    <name type="scientific">Acaulospora colombiana</name>
    <dbReference type="NCBI Taxonomy" id="27376"/>
    <lineage>
        <taxon>Eukaryota</taxon>
        <taxon>Fungi</taxon>
        <taxon>Fungi incertae sedis</taxon>
        <taxon>Mucoromycota</taxon>
        <taxon>Glomeromycotina</taxon>
        <taxon>Glomeromycetes</taxon>
        <taxon>Diversisporales</taxon>
        <taxon>Acaulosporaceae</taxon>
        <taxon>Acaulospora</taxon>
    </lineage>
</organism>
<accession>A0ACA9Q935</accession>
<dbReference type="Proteomes" id="UP000789525">
    <property type="component" value="Unassembled WGS sequence"/>
</dbReference>
<feature type="non-terminal residue" evidence="1">
    <location>
        <position position="1"/>
    </location>
</feature>
<evidence type="ECO:0000313" key="1">
    <source>
        <dbReference type="EMBL" id="CAG8741685.1"/>
    </source>
</evidence>
<name>A0ACA9Q935_9GLOM</name>
<keyword evidence="2" id="KW-1185">Reference proteome</keyword>
<feature type="non-terminal residue" evidence="1">
    <location>
        <position position="57"/>
    </location>
</feature>